<evidence type="ECO:0000256" key="7">
    <source>
        <dbReference type="HAMAP-Rule" id="MF_00083"/>
    </source>
</evidence>
<dbReference type="SUPFAM" id="SSF53178">
    <property type="entry name" value="Peptidyl-tRNA hydrolase-like"/>
    <property type="match status" value="1"/>
</dbReference>
<dbReference type="GO" id="GO:0004045">
    <property type="term" value="F:peptidyl-tRNA hydrolase activity"/>
    <property type="evidence" value="ECO:0007669"/>
    <property type="project" value="UniProtKB-UniRule"/>
</dbReference>
<dbReference type="HAMAP" id="MF_00083">
    <property type="entry name" value="Pept_tRNA_hydro_bact"/>
    <property type="match status" value="1"/>
</dbReference>
<evidence type="ECO:0000313" key="8">
    <source>
        <dbReference type="EMBL" id="ERJ19804.1"/>
    </source>
</evidence>
<dbReference type="GO" id="GO:0006515">
    <property type="term" value="P:protein quality control for misfolded or incompletely synthesized proteins"/>
    <property type="evidence" value="ECO:0007669"/>
    <property type="project" value="UniProtKB-UniRule"/>
</dbReference>
<dbReference type="Pfam" id="PF01195">
    <property type="entry name" value="Pept_tRNA_hydro"/>
    <property type="match status" value="1"/>
</dbReference>
<dbReference type="EMBL" id="AFNV02000007">
    <property type="protein sequence ID" value="ERJ19804.1"/>
    <property type="molecule type" value="Genomic_DNA"/>
</dbReference>
<keyword evidence="7" id="KW-0963">Cytoplasm</keyword>
<evidence type="ECO:0000256" key="4">
    <source>
        <dbReference type="ARBA" id="ARBA00022884"/>
    </source>
</evidence>
<comment type="function">
    <text evidence="7">Catalyzes the release of premature peptidyl moieties from peptidyl-tRNA molecules trapped in stalled 50S ribosomal subunits, and thus maintains levels of free tRNAs and 50S ribosomes.</text>
</comment>
<dbReference type="eggNOG" id="COG0193">
    <property type="taxonomic scope" value="Bacteria"/>
</dbReference>
<dbReference type="FunFam" id="3.40.50.1470:FF:000001">
    <property type="entry name" value="Peptidyl-tRNA hydrolase"/>
    <property type="match status" value="1"/>
</dbReference>
<dbReference type="AlphaFoldDB" id="U2FV54"/>
<evidence type="ECO:0000256" key="6">
    <source>
        <dbReference type="ARBA" id="ARBA00050038"/>
    </source>
</evidence>
<evidence type="ECO:0000313" key="9">
    <source>
        <dbReference type="Proteomes" id="UP000006242"/>
    </source>
</evidence>
<dbReference type="RefSeq" id="WP_006915089.1">
    <property type="nucleotide sequence ID" value="NZ_AFNV02000007.1"/>
</dbReference>
<dbReference type="InterPro" id="IPR018171">
    <property type="entry name" value="Pept_tRNA_hydro_CS"/>
</dbReference>
<feature type="binding site" evidence="7">
    <location>
        <position position="69"/>
    </location>
    <ligand>
        <name>tRNA</name>
        <dbReference type="ChEBI" id="CHEBI:17843"/>
    </ligand>
</feature>
<dbReference type="PANTHER" id="PTHR17224:SF1">
    <property type="entry name" value="PEPTIDYL-TRNA HYDROLASE"/>
    <property type="match status" value="1"/>
</dbReference>
<dbReference type="NCBIfam" id="TIGR00447">
    <property type="entry name" value="pth"/>
    <property type="match status" value="1"/>
</dbReference>
<dbReference type="GO" id="GO:0000049">
    <property type="term" value="F:tRNA binding"/>
    <property type="evidence" value="ECO:0007669"/>
    <property type="project" value="UniProtKB-UniRule"/>
</dbReference>
<comment type="subcellular location">
    <subcellularLocation>
        <location evidence="7">Cytoplasm</location>
    </subcellularLocation>
</comment>
<feature type="binding site" evidence="7">
    <location>
        <position position="71"/>
    </location>
    <ligand>
        <name>tRNA</name>
        <dbReference type="ChEBI" id="CHEBI:17843"/>
    </ligand>
</feature>
<comment type="catalytic activity">
    <reaction evidence="7">
        <text>an N-acyl-L-alpha-aminoacyl-tRNA + H2O = an N-acyl-L-amino acid + a tRNA + H(+)</text>
        <dbReference type="Rhea" id="RHEA:54448"/>
        <dbReference type="Rhea" id="RHEA-COMP:10123"/>
        <dbReference type="Rhea" id="RHEA-COMP:13883"/>
        <dbReference type="ChEBI" id="CHEBI:15377"/>
        <dbReference type="ChEBI" id="CHEBI:15378"/>
        <dbReference type="ChEBI" id="CHEBI:59874"/>
        <dbReference type="ChEBI" id="CHEBI:78442"/>
        <dbReference type="ChEBI" id="CHEBI:138191"/>
        <dbReference type="EC" id="3.1.1.29"/>
    </reaction>
</comment>
<gene>
    <name evidence="7 8" type="primary">pth</name>
    <name evidence="8" type="ORF">SSPSH_001270</name>
</gene>
<protein>
    <recommendedName>
        <fullName evidence="6 7">Peptidyl-tRNA hydrolase</fullName>
        <shortName evidence="7">Pth</shortName>
        <ecNumber evidence="1 7">3.1.1.29</ecNumber>
    </recommendedName>
</protein>
<comment type="function">
    <text evidence="7">Hydrolyzes ribosome-free peptidyl-tRNAs (with 1 or more amino acids incorporated), which drop off the ribosome during protein synthesis, or as a result of ribosome stalling.</text>
</comment>
<accession>U2FV54</accession>
<comment type="caution">
    <text evidence="8">The sequence shown here is derived from an EMBL/GenBank/DDBJ whole genome shotgun (WGS) entry which is preliminary data.</text>
</comment>
<keyword evidence="3 7" id="KW-0378">Hydrolase</keyword>
<name>U2FV54_9GAMM</name>
<evidence type="ECO:0000256" key="5">
    <source>
        <dbReference type="ARBA" id="ARBA00038063"/>
    </source>
</evidence>
<evidence type="ECO:0000256" key="3">
    <source>
        <dbReference type="ARBA" id="ARBA00022801"/>
    </source>
</evidence>
<dbReference type="OrthoDB" id="9800507at2"/>
<evidence type="ECO:0000256" key="1">
    <source>
        <dbReference type="ARBA" id="ARBA00013260"/>
    </source>
</evidence>
<dbReference type="Proteomes" id="UP000006242">
    <property type="component" value="Unassembled WGS sequence"/>
</dbReference>
<dbReference type="STRING" id="1033802.SSPSH_001270"/>
<dbReference type="GO" id="GO:0005737">
    <property type="term" value="C:cytoplasm"/>
    <property type="evidence" value="ECO:0007669"/>
    <property type="project" value="UniProtKB-SubCell"/>
</dbReference>
<feature type="binding site" evidence="7">
    <location>
        <position position="18"/>
    </location>
    <ligand>
        <name>tRNA</name>
        <dbReference type="ChEBI" id="CHEBI:17843"/>
    </ligand>
</feature>
<dbReference type="PROSITE" id="PS01196">
    <property type="entry name" value="PEPT_TRNA_HYDROL_2"/>
    <property type="match status" value="1"/>
</dbReference>
<sequence>MSDAIRAVVALGNPGADHASDRHNVGFWLADRLAERWRVAFSSERKFKGDLARRGMGEASVWLLKPATFMNRSGDAVQPLCAFHKLAPESVLVVHDELDLPAGTARFKQSGGHGGHNGLRDITRVIGTQYKRLRIGIGHPGDRSQVLSYVLGTPSPDDRIEIDNAIDAGIDALEIALDKGWDYGAQKLNSRKAPSG</sequence>
<keyword evidence="4 7" id="KW-0694">RNA-binding</keyword>
<keyword evidence="2 7" id="KW-0820">tRNA-binding</keyword>
<feature type="binding site" evidence="7">
    <location>
        <position position="117"/>
    </location>
    <ligand>
        <name>tRNA</name>
        <dbReference type="ChEBI" id="CHEBI:17843"/>
    </ligand>
</feature>
<feature type="site" description="Discriminates between blocked and unblocked aminoacyl-tRNA" evidence="7">
    <location>
        <position position="13"/>
    </location>
</feature>
<dbReference type="CDD" id="cd00462">
    <property type="entry name" value="PTH"/>
    <property type="match status" value="1"/>
</dbReference>
<proteinExistence type="inferred from homology"/>
<dbReference type="EC" id="3.1.1.29" evidence="1 7"/>
<dbReference type="GO" id="GO:0072344">
    <property type="term" value="P:rescue of stalled ribosome"/>
    <property type="evidence" value="ECO:0007669"/>
    <property type="project" value="UniProtKB-UniRule"/>
</dbReference>
<dbReference type="InterPro" id="IPR001328">
    <property type="entry name" value="Pept_tRNA_hydro"/>
</dbReference>
<organism evidence="8 9">
    <name type="scientific">Salinisphaera shabanensis E1L3A</name>
    <dbReference type="NCBI Taxonomy" id="1033802"/>
    <lineage>
        <taxon>Bacteria</taxon>
        <taxon>Pseudomonadati</taxon>
        <taxon>Pseudomonadota</taxon>
        <taxon>Gammaproteobacteria</taxon>
        <taxon>Salinisphaerales</taxon>
        <taxon>Salinisphaeraceae</taxon>
        <taxon>Salinisphaera</taxon>
    </lineage>
</organism>
<feature type="site" description="Stabilizes the basic form of H active site to accept a proton" evidence="7">
    <location>
        <position position="96"/>
    </location>
</feature>
<evidence type="ECO:0000256" key="2">
    <source>
        <dbReference type="ARBA" id="ARBA00022555"/>
    </source>
</evidence>
<reference evidence="8 9" key="2">
    <citation type="journal article" date="2013" name="PLoS ONE">
        <title>INDIGO - INtegrated Data Warehouse of MIcrobial GenOmes with Examples from the Red Sea Extremophiles.</title>
        <authorList>
            <person name="Alam I."/>
            <person name="Antunes A."/>
            <person name="Kamau A.A."/>
            <person name="Ba Alawi W."/>
            <person name="Kalkatawi M."/>
            <person name="Stingl U."/>
            <person name="Bajic V.B."/>
        </authorList>
    </citation>
    <scope>NUCLEOTIDE SEQUENCE [LARGE SCALE GENOMIC DNA]</scope>
    <source>
        <strain evidence="8 9">E1L3A</strain>
    </source>
</reference>
<dbReference type="InterPro" id="IPR036416">
    <property type="entry name" value="Pept_tRNA_hydro_sf"/>
</dbReference>
<reference evidence="8 9" key="1">
    <citation type="journal article" date="2011" name="J. Bacteriol.">
        <title>Genome sequence of Salinisphaera shabanensis, a gammaproteobacterium from the harsh, variable environment of the brine-seawater interface of the Shaban Deep in the Red Sea.</title>
        <authorList>
            <person name="Antunes A."/>
            <person name="Alam I."/>
            <person name="Bajic V.B."/>
            <person name="Stingl U."/>
        </authorList>
    </citation>
    <scope>NUCLEOTIDE SEQUENCE [LARGE SCALE GENOMIC DNA]</scope>
    <source>
        <strain evidence="8 9">E1L3A</strain>
    </source>
</reference>
<comment type="similarity">
    <text evidence="5 7">Belongs to the PTH family.</text>
</comment>
<feature type="active site" description="Proton acceptor" evidence="7">
    <location>
        <position position="23"/>
    </location>
</feature>
<dbReference type="Gene3D" id="3.40.50.1470">
    <property type="entry name" value="Peptidyl-tRNA hydrolase"/>
    <property type="match status" value="1"/>
</dbReference>
<keyword evidence="9" id="KW-1185">Reference proteome</keyword>
<dbReference type="PANTHER" id="PTHR17224">
    <property type="entry name" value="PEPTIDYL-TRNA HYDROLASE"/>
    <property type="match status" value="1"/>
</dbReference>
<comment type="subunit">
    <text evidence="7">Monomer.</text>
</comment>